<gene>
    <name evidence="2" type="ORF">SAMN02745146_3353</name>
</gene>
<dbReference type="AlphaFoldDB" id="A0A1M6K109"/>
<organism evidence="2 3">
    <name type="scientific">Hymenobacter daecheongensis DSM 21074</name>
    <dbReference type="NCBI Taxonomy" id="1121955"/>
    <lineage>
        <taxon>Bacteria</taxon>
        <taxon>Pseudomonadati</taxon>
        <taxon>Bacteroidota</taxon>
        <taxon>Cytophagia</taxon>
        <taxon>Cytophagales</taxon>
        <taxon>Hymenobacteraceae</taxon>
        <taxon>Hymenobacter</taxon>
    </lineage>
</organism>
<evidence type="ECO:0000313" key="3">
    <source>
        <dbReference type="Proteomes" id="UP000184418"/>
    </source>
</evidence>
<keyword evidence="3" id="KW-1185">Reference proteome</keyword>
<feature type="domain" description="Phosphodiester glycosidase" evidence="1">
    <location>
        <begin position="77"/>
        <end position="224"/>
    </location>
</feature>
<name>A0A1M6K109_9BACT</name>
<proteinExistence type="predicted"/>
<dbReference type="Pfam" id="PF09992">
    <property type="entry name" value="NAGPA"/>
    <property type="match status" value="1"/>
</dbReference>
<dbReference type="EMBL" id="FQYN01000007">
    <property type="protein sequence ID" value="SHJ52656.1"/>
    <property type="molecule type" value="Genomic_DNA"/>
</dbReference>
<evidence type="ECO:0000313" key="2">
    <source>
        <dbReference type="EMBL" id="SHJ52656.1"/>
    </source>
</evidence>
<protein>
    <submittedName>
        <fullName evidence="2">Uncharacterized protein YigE, DUF2233 family</fullName>
    </submittedName>
</protein>
<sequence length="248" mass="27361">MRLRQLLVLIGVAVLLVGAGRLLLTPAPVPPAAPVAYVRYEADPRRQALRLYWHDDQHQPLRSLGRLRRWLAGRGQRLVFAMNAGMFTPTHAPVGLYIEDFQTRVPLNTGTGRGNFYLKPNGVFYLLADGRAGVCETSRFRPRPTVRYATQSGPLLVLDGQIHPAFTPGSRNLNIRNGVGVLPNGHVLLAMSKTPVSLYDFAAWFRRQGCRQALYLDGAISRAYLPAQGWVQTDGDLGVLIGVAEPAR</sequence>
<dbReference type="STRING" id="1121955.SAMN02745146_3353"/>
<dbReference type="Proteomes" id="UP000184418">
    <property type="component" value="Unassembled WGS sequence"/>
</dbReference>
<reference evidence="2 3" key="1">
    <citation type="submission" date="2016-11" db="EMBL/GenBank/DDBJ databases">
        <authorList>
            <person name="Jaros S."/>
            <person name="Januszkiewicz K."/>
            <person name="Wedrychowicz H."/>
        </authorList>
    </citation>
    <scope>NUCLEOTIDE SEQUENCE [LARGE SCALE GENOMIC DNA]</scope>
    <source>
        <strain evidence="2 3">DSM 21074</strain>
    </source>
</reference>
<dbReference type="InterPro" id="IPR018711">
    <property type="entry name" value="NAGPA"/>
</dbReference>
<evidence type="ECO:0000259" key="1">
    <source>
        <dbReference type="Pfam" id="PF09992"/>
    </source>
</evidence>
<accession>A0A1M6K109</accession>